<organism evidence="1 2">
    <name type="scientific">Candidatus Daviesbacteria bacterium GW2011_GWA2_40_9</name>
    <dbReference type="NCBI Taxonomy" id="1618424"/>
    <lineage>
        <taxon>Bacteria</taxon>
        <taxon>Candidatus Daviesiibacteriota</taxon>
    </lineage>
</organism>
<dbReference type="Gene3D" id="3.40.50.1000">
    <property type="entry name" value="HAD superfamily/HAD-like"/>
    <property type="match status" value="1"/>
</dbReference>
<dbReference type="AlphaFoldDB" id="A0A0G0U1B4"/>
<sequence length="210" mass="23872">MKEHLSSRARVFDFDDTLIGREVVTRVSGLVMGRIRPHRSPNLTIADISQLSLNHNRVDTPINSLKERISFEFHARRNVYPSVVGAFEKLVADGTDIYGNTGRSHKGQWVDMTEETLHRGRVAKYFRGVFYTPDGVRTAVSKAHALLRLTEHYEEVEFDDDDPRTARFIAKLFPDIKVNLVQHGTTGLLVSRSELDELPNLKRVAVFSGR</sequence>
<dbReference type="SUPFAM" id="SSF56784">
    <property type="entry name" value="HAD-like"/>
    <property type="match status" value="1"/>
</dbReference>
<proteinExistence type="predicted"/>
<name>A0A0G0U1B4_9BACT</name>
<dbReference type="InterPro" id="IPR023214">
    <property type="entry name" value="HAD_sf"/>
</dbReference>
<comment type="caution">
    <text evidence="1">The sequence shown here is derived from an EMBL/GenBank/DDBJ whole genome shotgun (WGS) entry which is preliminary data.</text>
</comment>
<protein>
    <submittedName>
        <fullName evidence="1">Uncharacterized protein</fullName>
    </submittedName>
</protein>
<dbReference type="InterPro" id="IPR036412">
    <property type="entry name" value="HAD-like_sf"/>
</dbReference>
<evidence type="ECO:0000313" key="1">
    <source>
        <dbReference type="EMBL" id="KKR82908.1"/>
    </source>
</evidence>
<evidence type="ECO:0000313" key="2">
    <source>
        <dbReference type="Proteomes" id="UP000034601"/>
    </source>
</evidence>
<dbReference type="EMBL" id="LCAB01000008">
    <property type="protein sequence ID" value="KKR82908.1"/>
    <property type="molecule type" value="Genomic_DNA"/>
</dbReference>
<reference evidence="1 2" key="1">
    <citation type="journal article" date="2015" name="Nature">
        <title>rRNA introns, odd ribosomes, and small enigmatic genomes across a large radiation of phyla.</title>
        <authorList>
            <person name="Brown C.T."/>
            <person name="Hug L.A."/>
            <person name="Thomas B.C."/>
            <person name="Sharon I."/>
            <person name="Castelle C.J."/>
            <person name="Singh A."/>
            <person name="Wilkins M.J."/>
            <person name="Williams K.H."/>
            <person name="Banfield J.F."/>
        </authorList>
    </citation>
    <scope>NUCLEOTIDE SEQUENCE [LARGE SCALE GENOMIC DNA]</scope>
</reference>
<accession>A0A0G0U1B4</accession>
<gene>
    <name evidence="1" type="ORF">UU29_C0008G0017</name>
</gene>
<dbReference type="Proteomes" id="UP000034601">
    <property type="component" value="Unassembled WGS sequence"/>
</dbReference>